<evidence type="ECO:0000256" key="4">
    <source>
        <dbReference type="ARBA" id="ARBA00022771"/>
    </source>
</evidence>
<gene>
    <name evidence="12" type="ORF">BSL78_06508</name>
</gene>
<dbReference type="GO" id="GO:0008270">
    <property type="term" value="F:zinc ion binding"/>
    <property type="evidence" value="ECO:0007669"/>
    <property type="project" value="UniProtKB-KW"/>
</dbReference>
<sequence>MDFYQTRKPQLLKLSNILLRVPSIFILELLYNSRTREILKEGDVLGHSPSRYINEWGFNPDNVTVGVQYVGYVVAFLLHALPITKLLELYRHILVGILLMASHYVSSYFISWEQHGQLPEEPVCEERSVPRILVFLGIQVFIALLCGLLMRTGHLWAFAPYLLPVTSRLLNTSLETTEAFHIVAETFVLTETSVFILTNILVPYRLALNGLQMMQEYVELYGIVSVVFAVYNRFFIPTVYLIFWFSMFMYHLYMYFFTKYQTVFEEKWVILLLTTIANCCMSPWSLIGLSFSVSYGAYTVLTFCKIYLKGFYKVNAENDFLRQGWTEGITLLLLALQTGLLQLKTHEKVLLLSIVLFIVMSSTIQSIYELTDPVLLSLGVSNNRNLLMHVKVLVMCLLLFCTPLYMSYMLFSYFRVEMWLMIIISSCTLTSVQTAASVMIYFLFMLDHRKKVPAESLDDIVYGIHALCHIAEFSIALFVLIYGGWESMKGDYNLVGTSIIAMHSYFNVWQRGQNGWNSFLLRMKASKRVKSLPKADPQELEDVCAICYEEMTSACVTPCRHYFHTICLRKWLYVQTTCPMCHTNIAQSGKDSENDGEATSNTRVPGLSTDEAPGEGDSEPSEDEQQYEDAAACVCNHCEKNYS</sequence>
<feature type="transmembrane region" description="Helical" evidence="10">
    <location>
        <begin position="237"/>
        <end position="256"/>
    </location>
</feature>
<feature type="transmembrane region" description="Helical" evidence="10">
    <location>
        <begin position="464"/>
        <end position="485"/>
    </location>
</feature>
<feature type="transmembrane region" description="Helical" evidence="10">
    <location>
        <begin position="179"/>
        <end position="202"/>
    </location>
</feature>
<dbReference type="InterPro" id="IPR013083">
    <property type="entry name" value="Znf_RING/FYVE/PHD"/>
</dbReference>
<feature type="compositionally biased region" description="Acidic residues" evidence="9">
    <location>
        <begin position="612"/>
        <end position="627"/>
    </location>
</feature>
<feature type="transmembrane region" description="Helical" evidence="10">
    <location>
        <begin position="132"/>
        <end position="159"/>
    </location>
</feature>
<name>A0A2G8L8J9_STIJA</name>
<dbReference type="GO" id="GO:0016020">
    <property type="term" value="C:membrane"/>
    <property type="evidence" value="ECO:0007669"/>
    <property type="project" value="UniProtKB-SubCell"/>
</dbReference>
<evidence type="ECO:0000256" key="3">
    <source>
        <dbReference type="ARBA" id="ARBA00022723"/>
    </source>
</evidence>
<evidence type="ECO:0000256" key="8">
    <source>
        <dbReference type="PROSITE-ProRule" id="PRU00175"/>
    </source>
</evidence>
<feature type="transmembrane region" description="Helical" evidence="10">
    <location>
        <begin position="388"/>
        <end position="411"/>
    </location>
</feature>
<feature type="transmembrane region" description="Helical" evidence="10">
    <location>
        <begin position="89"/>
        <end position="111"/>
    </location>
</feature>
<protein>
    <recommendedName>
        <fullName evidence="11">RING-type domain-containing protein</fullName>
    </recommendedName>
</protein>
<dbReference type="PROSITE" id="PS50089">
    <property type="entry name" value="ZF_RING_2"/>
    <property type="match status" value="1"/>
</dbReference>
<evidence type="ECO:0000256" key="6">
    <source>
        <dbReference type="ARBA" id="ARBA00022989"/>
    </source>
</evidence>
<keyword evidence="3" id="KW-0479">Metal-binding</keyword>
<dbReference type="GO" id="GO:0061630">
    <property type="term" value="F:ubiquitin protein ligase activity"/>
    <property type="evidence" value="ECO:0007669"/>
    <property type="project" value="TreeGrafter"/>
</dbReference>
<dbReference type="Pfam" id="PF13705">
    <property type="entry name" value="TRC8_N"/>
    <property type="match status" value="1"/>
</dbReference>
<feature type="transmembrane region" description="Helical" evidence="10">
    <location>
        <begin position="63"/>
        <end position="83"/>
    </location>
</feature>
<dbReference type="Pfam" id="PF13639">
    <property type="entry name" value="zf-RING_2"/>
    <property type="match status" value="1"/>
</dbReference>
<organism evidence="12 13">
    <name type="scientific">Stichopus japonicus</name>
    <name type="common">Sea cucumber</name>
    <dbReference type="NCBI Taxonomy" id="307972"/>
    <lineage>
        <taxon>Eukaryota</taxon>
        <taxon>Metazoa</taxon>
        <taxon>Echinodermata</taxon>
        <taxon>Eleutherozoa</taxon>
        <taxon>Echinozoa</taxon>
        <taxon>Holothuroidea</taxon>
        <taxon>Aspidochirotacea</taxon>
        <taxon>Aspidochirotida</taxon>
        <taxon>Stichopodidae</taxon>
        <taxon>Apostichopus</taxon>
    </lineage>
</organism>
<keyword evidence="5" id="KW-0862">Zinc</keyword>
<dbReference type="InterPro" id="IPR050731">
    <property type="entry name" value="HRD1_E3_ubiq-ligases"/>
</dbReference>
<evidence type="ECO:0000313" key="12">
    <source>
        <dbReference type="EMBL" id="PIK56587.1"/>
    </source>
</evidence>
<dbReference type="GO" id="GO:0012505">
    <property type="term" value="C:endomembrane system"/>
    <property type="evidence" value="ECO:0007669"/>
    <property type="project" value="TreeGrafter"/>
</dbReference>
<proteinExistence type="predicted"/>
<dbReference type="SMART" id="SM00184">
    <property type="entry name" value="RING"/>
    <property type="match status" value="1"/>
</dbReference>
<keyword evidence="13" id="KW-1185">Reference proteome</keyword>
<evidence type="ECO:0000256" key="9">
    <source>
        <dbReference type="SAM" id="MobiDB-lite"/>
    </source>
</evidence>
<keyword evidence="6 10" id="KW-1133">Transmembrane helix</keyword>
<keyword evidence="2 10" id="KW-0812">Transmembrane</keyword>
<dbReference type="CDD" id="cd16476">
    <property type="entry name" value="RING-H2_RNF139-like"/>
    <property type="match status" value="1"/>
</dbReference>
<dbReference type="OrthoDB" id="4752984at2759"/>
<dbReference type="STRING" id="307972.A0A2G8L8J9"/>
<feature type="region of interest" description="Disordered" evidence="9">
    <location>
        <begin position="589"/>
        <end position="627"/>
    </location>
</feature>
<feature type="domain" description="RING-type" evidence="11">
    <location>
        <begin position="544"/>
        <end position="582"/>
    </location>
</feature>
<comment type="caution">
    <text evidence="12">The sequence shown here is derived from an EMBL/GenBank/DDBJ whole genome shotgun (WGS) entry which is preliminary data.</text>
</comment>
<evidence type="ECO:0000313" key="13">
    <source>
        <dbReference type="Proteomes" id="UP000230750"/>
    </source>
</evidence>
<dbReference type="EMBL" id="MRZV01000170">
    <property type="protein sequence ID" value="PIK56587.1"/>
    <property type="molecule type" value="Genomic_DNA"/>
</dbReference>
<dbReference type="GO" id="GO:0043161">
    <property type="term" value="P:proteasome-mediated ubiquitin-dependent protein catabolic process"/>
    <property type="evidence" value="ECO:0007669"/>
    <property type="project" value="TreeGrafter"/>
</dbReference>
<keyword evidence="7 10" id="KW-0472">Membrane</keyword>
<dbReference type="SUPFAM" id="SSF57850">
    <property type="entry name" value="RING/U-box"/>
    <property type="match status" value="1"/>
</dbReference>
<dbReference type="AlphaFoldDB" id="A0A2G8L8J9"/>
<dbReference type="PANTHER" id="PTHR22763">
    <property type="entry name" value="RING ZINC FINGER PROTEIN"/>
    <property type="match status" value="1"/>
</dbReference>
<reference evidence="12 13" key="1">
    <citation type="journal article" date="2017" name="PLoS Biol.">
        <title>The sea cucumber genome provides insights into morphological evolution and visceral regeneration.</title>
        <authorList>
            <person name="Zhang X."/>
            <person name="Sun L."/>
            <person name="Yuan J."/>
            <person name="Sun Y."/>
            <person name="Gao Y."/>
            <person name="Zhang L."/>
            <person name="Li S."/>
            <person name="Dai H."/>
            <person name="Hamel J.F."/>
            <person name="Liu C."/>
            <person name="Yu Y."/>
            <person name="Liu S."/>
            <person name="Lin W."/>
            <person name="Guo K."/>
            <person name="Jin S."/>
            <person name="Xu P."/>
            <person name="Storey K.B."/>
            <person name="Huan P."/>
            <person name="Zhang T."/>
            <person name="Zhou Y."/>
            <person name="Zhang J."/>
            <person name="Lin C."/>
            <person name="Li X."/>
            <person name="Xing L."/>
            <person name="Huo D."/>
            <person name="Sun M."/>
            <person name="Wang L."/>
            <person name="Mercier A."/>
            <person name="Li F."/>
            <person name="Yang H."/>
            <person name="Xiang J."/>
        </authorList>
    </citation>
    <scope>NUCLEOTIDE SEQUENCE [LARGE SCALE GENOMIC DNA]</scope>
    <source>
        <strain evidence="12">Shaxun</strain>
        <tissue evidence="12">Muscle</tissue>
    </source>
</reference>
<dbReference type="InterPro" id="IPR011016">
    <property type="entry name" value="Znf_RING-CH"/>
</dbReference>
<evidence type="ECO:0000256" key="2">
    <source>
        <dbReference type="ARBA" id="ARBA00022692"/>
    </source>
</evidence>
<evidence type="ECO:0000256" key="1">
    <source>
        <dbReference type="ARBA" id="ARBA00004141"/>
    </source>
</evidence>
<evidence type="ECO:0000256" key="7">
    <source>
        <dbReference type="ARBA" id="ARBA00023136"/>
    </source>
</evidence>
<evidence type="ECO:0000256" key="5">
    <source>
        <dbReference type="ARBA" id="ARBA00022833"/>
    </source>
</evidence>
<feature type="transmembrane region" description="Helical" evidence="10">
    <location>
        <begin position="268"/>
        <end position="287"/>
    </location>
</feature>
<dbReference type="SMART" id="SM00744">
    <property type="entry name" value="RINGv"/>
    <property type="match status" value="1"/>
</dbReference>
<dbReference type="Gene3D" id="3.30.40.10">
    <property type="entry name" value="Zinc/RING finger domain, C3HC4 (zinc finger)"/>
    <property type="match status" value="1"/>
</dbReference>
<feature type="transmembrane region" description="Helical" evidence="10">
    <location>
        <begin position="214"/>
        <end position="231"/>
    </location>
</feature>
<keyword evidence="4 8" id="KW-0863">Zinc-finger</keyword>
<dbReference type="PANTHER" id="PTHR22763:SF191">
    <property type="entry name" value="RING FINGER PROTEIN 145 HOMOLOG"/>
    <property type="match status" value="1"/>
</dbReference>
<evidence type="ECO:0000259" key="11">
    <source>
        <dbReference type="PROSITE" id="PS50089"/>
    </source>
</evidence>
<evidence type="ECO:0000256" key="10">
    <source>
        <dbReference type="SAM" id="Phobius"/>
    </source>
</evidence>
<accession>A0A2G8L8J9</accession>
<comment type="subcellular location">
    <subcellularLocation>
        <location evidence="1">Membrane</location>
        <topology evidence="1">Multi-pass membrane protein</topology>
    </subcellularLocation>
</comment>
<dbReference type="InterPro" id="IPR025754">
    <property type="entry name" value="TRC8_N_dom"/>
</dbReference>
<dbReference type="GO" id="GO:0036503">
    <property type="term" value="P:ERAD pathway"/>
    <property type="evidence" value="ECO:0007669"/>
    <property type="project" value="TreeGrafter"/>
</dbReference>
<dbReference type="Proteomes" id="UP000230750">
    <property type="component" value="Unassembled WGS sequence"/>
</dbReference>
<feature type="transmembrane region" description="Helical" evidence="10">
    <location>
        <begin position="349"/>
        <end position="368"/>
    </location>
</feature>
<feature type="transmembrane region" description="Helical" evidence="10">
    <location>
        <begin position="418"/>
        <end position="444"/>
    </location>
</feature>
<dbReference type="InterPro" id="IPR001841">
    <property type="entry name" value="Znf_RING"/>
</dbReference>